<organism evidence="1">
    <name type="scientific">marine sediment metagenome</name>
    <dbReference type="NCBI Taxonomy" id="412755"/>
    <lineage>
        <taxon>unclassified sequences</taxon>
        <taxon>metagenomes</taxon>
        <taxon>ecological metagenomes</taxon>
    </lineage>
</organism>
<dbReference type="EMBL" id="BART01036680">
    <property type="protein sequence ID" value="GAH13399.1"/>
    <property type="molecule type" value="Genomic_DNA"/>
</dbReference>
<accession>X1E8A5</accession>
<name>X1E8A5_9ZZZZ</name>
<sequence>MKIVNGTLDEDKYYAPEIHVCRFLDQEYPNESPHSMYAYYARDFTVPLLTKFYRQLIHEHHIDCIIL</sequence>
<proteinExistence type="predicted"/>
<reference evidence="1" key="1">
    <citation type="journal article" date="2014" name="Front. Microbiol.">
        <title>High frequency of phylogenetically diverse reductive dehalogenase-homologous genes in deep subseafloor sedimentary metagenomes.</title>
        <authorList>
            <person name="Kawai M."/>
            <person name="Futagami T."/>
            <person name="Toyoda A."/>
            <person name="Takaki Y."/>
            <person name="Nishi S."/>
            <person name="Hori S."/>
            <person name="Arai W."/>
            <person name="Tsubouchi T."/>
            <person name="Morono Y."/>
            <person name="Uchiyama I."/>
            <person name="Ito T."/>
            <person name="Fujiyama A."/>
            <person name="Inagaki F."/>
            <person name="Takami H."/>
        </authorList>
    </citation>
    <scope>NUCLEOTIDE SEQUENCE</scope>
    <source>
        <strain evidence="1">Expedition CK06-06</strain>
    </source>
</reference>
<evidence type="ECO:0000313" key="1">
    <source>
        <dbReference type="EMBL" id="GAH13399.1"/>
    </source>
</evidence>
<comment type="caution">
    <text evidence="1">The sequence shown here is derived from an EMBL/GenBank/DDBJ whole genome shotgun (WGS) entry which is preliminary data.</text>
</comment>
<dbReference type="AlphaFoldDB" id="X1E8A5"/>
<gene>
    <name evidence="1" type="ORF">S01H4_61739</name>
</gene>
<protein>
    <submittedName>
        <fullName evidence="1">Uncharacterized protein</fullName>
    </submittedName>
</protein>
<feature type="non-terminal residue" evidence="1">
    <location>
        <position position="67"/>
    </location>
</feature>